<accession>A0ACD3BDH7</accession>
<gene>
    <name evidence="1" type="ORF">BDN72DRAFT_874062</name>
</gene>
<proteinExistence type="predicted"/>
<reference evidence="1 2" key="1">
    <citation type="journal article" date="2019" name="Nat. Ecol. Evol.">
        <title>Megaphylogeny resolves global patterns of mushroom evolution.</title>
        <authorList>
            <person name="Varga T."/>
            <person name="Krizsan K."/>
            <person name="Foldi C."/>
            <person name="Dima B."/>
            <person name="Sanchez-Garcia M."/>
            <person name="Sanchez-Ramirez S."/>
            <person name="Szollosi G.J."/>
            <person name="Szarkandi J.G."/>
            <person name="Papp V."/>
            <person name="Albert L."/>
            <person name="Andreopoulos W."/>
            <person name="Angelini C."/>
            <person name="Antonin V."/>
            <person name="Barry K.W."/>
            <person name="Bougher N.L."/>
            <person name="Buchanan P."/>
            <person name="Buyck B."/>
            <person name="Bense V."/>
            <person name="Catcheside P."/>
            <person name="Chovatia M."/>
            <person name="Cooper J."/>
            <person name="Damon W."/>
            <person name="Desjardin D."/>
            <person name="Finy P."/>
            <person name="Geml J."/>
            <person name="Haridas S."/>
            <person name="Hughes K."/>
            <person name="Justo A."/>
            <person name="Karasinski D."/>
            <person name="Kautmanova I."/>
            <person name="Kiss B."/>
            <person name="Kocsube S."/>
            <person name="Kotiranta H."/>
            <person name="LaButti K.M."/>
            <person name="Lechner B.E."/>
            <person name="Liimatainen K."/>
            <person name="Lipzen A."/>
            <person name="Lukacs Z."/>
            <person name="Mihaltcheva S."/>
            <person name="Morgado L.N."/>
            <person name="Niskanen T."/>
            <person name="Noordeloos M.E."/>
            <person name="Ohm R.A."/>
            <person name="Ortiz-Santana B."/>
            <person name="Ovrebo C."/>
            <person name="Racz N."/>
            <person name="Riley R."/>
            <person name="Savchenko A."/>
            <person name="Shiryaev A."/>
            <person name="Soop K."/>
            <person name="Spirin V."/>
            <person name="Szebenyi C."/>
            <person name="Tomsovsky M."/>
            <person name="Tulloss R.E."/>
            <person name="Uehling J."/>
            <person name="Grigoriev I.V."/>
            <person name="Vagvolgyi C."/>
            <person name="Papp T."/>
            <person name="Martin F.M."/>
            <person name="Miettinen O."/>
            <person name="Hibbett D.S."/>
            <person name="Nagy L.G."/>
        </authorList>
    </citation>
    <scope>NUCLEOTIDE SEQUENCE [LARGE SCALE GENOMIC DNA]</scope>
    <source>
        <strain evidence="1 2">NL-1719</strain>
    </source>
</reference>
<evidence type="ECO:0000313" key="1">
    <source>
        <dbReference type="EMBL" id="TFK75769.1"/>
    </source>
</evidence>
<dbReference type="EMBL" id="ML208261">
    <property type="protein sequence ID" value="TFK75769.1"/>
    <property type="molecule type" value="Genomic_DNA"/>
</dbReference>
<dbReference type="Proteomes" id="UP000308600">
    <property type="component" value="Unassembled WGS sequence"/>
</dbReference>
<sequence>MARMAWFRFLSFVAAVSSVFPAPLEADSQARSPGVAHIVAPDGSARADFITTGATAASFWVKDRKGHFRDILLGFDDYTLYSSDKDGHPYFGPVVGRYANRIRNGEFTINGKTYETPKNEGNNTLHGGTNGFERREWKMIYHSSNTVVFTMLDPNGTNGFPGDVRTTVTYTLENRATWKVSMIARASEKTPIMLSGHHYWNLEAFQETQDLSGHHAQFMASKYIATDGKLIPTGELADVNNTPMDFRSGRVVGPSINTTAEAQYCGTDCVGYDNAWVFDNNDGKSSVMSFWSQNSGIKMDITTNQPAVQIYSCNGLWNAKTPIPRKKSQGGPSTVYDNHSCIVVEAEGYIDGINNPQWGVNQIYDATRPYVWESTYRFSTIA</sequence>
<protein>
    <submittedName>
        <fullName evidence="1">Galactose mutarotase-like protein</fullName>
    </submittedName>
</protein>
<organism evidence="1 2">
    <name type="scientific">Pluteus cervinus</name>
    <dbReference type="NCBI Taxonomy" id="181527"/>
    <lineage>
        <taxon>Eukaryota</taxon>
        <taxon>Fungi</taxon>
        <taxon>Dikarya</taxon>
        <taxon>Basidiomycota</taxon>
        <taxon>Agaricomycotina</taxon>
        <taxon>Agaricomycetes</taxon>
        <taxon>Agaricomycetidae</taxon>
        <taxon>Agaricales</taxon>
        <taxon>Pluteineae</taxon>
        <taxon>Pluteaceae</taxon>
        <taxon>Pluteus</taxon>
    </lineage>
</organism>
<name>A0ACD3BDH7_9AGAR</name>
<keyword evidence="2" id="KW-1185">Reference proteome</keyword>
<evidence type="ECO:0000313" key="2">
    <source>
        <dbReference type="Proteomes" id="UP000308600"/>
    </source>
</evidence>